<gene>
    <name evidence="1" type="ORF">EV196_11257</name>
</gene>
<dbReference type="PANTHER" id="PTHR36529:SF1">
    <property type="entry name" value="GLYCOSYLTRANSFERASE"/>
    <property type="match status" value="1"/>
</dbReference>
<dbReference type="Pfam" id="PF09837">
    <property type="entry name" value="DUF2064"/>
    <property type="match status" value="1"/>
</dbReference>
<sequence length="236" mass="27176">MKYTNNYFKTTAILLFALNENAQSVSKPIACQKKQKVLLWKNMNERVLKTIQKTKLPYFISDETNQIGNTFGQKISFAIQKVIYKGFDNVIVIGNDCIELQSKYLLEASNKLKTNDVIFGPDFNGGAYLIGVSKSSFDIEKFAAISWQTCTVFNELKELYCNHNTAFLPGLNDCNSTPDFKKVIHRLSYSNPFRHLIFSLLQDKFFIHHCETTFVSYEKYFFNFNKGSPFSVQILV</sequence>
<dbReference type="OrthoDB" id="9798250at2"/>
<evidence type="ECO:0008006" key="3">
    <source>
        <dbReference type="Google" id="ProtNLM"/>
    </source>
</evidence>
<dbReference type="Proteomes" id="UP000295455">
    <property type="component" value="Unassembled WGS sequence"/>
</dbReference>
<dbReference type="InterPro" id="IPR018641">
    <property type="entry name" value="Trfase_1_rSAM/seldom-assoc"/>
</dbReference>
<dbReference type="InterPro" id="IPR029044">
    <property type="entry name" value="Nucleotide-diphossugar_trans"/>
</dbReference>
<protein>
    <recommendedName>
        <fullName evidence="3">DUF2064 domain-containing protein</fullName>
    </recommendedName>
</protein>
<evidence type="ECO:0000313" key="2">
    <source>
        <dbReference type="Proteomes" id="UP000295455"/>
    </source>
</evidence>
<organism evidence="1 2">
    <name type="scientific">Mariniflexile fucanivorans</name>
    <dbReference type="NCBI Taxonomy" id="264023"/>
    <lineage>
        <taxon>Bacteria</taxon>
        <taxon>Pseudomonadati</taxon>
        <taxon>Bacteroidota</taxon>
        <taxon>Flavobacteriia</taxon>
        <taxon>Flavobacteriales</taxon>
        <taxon>Flavobacteriaceae</taxon>
        <taxon>Mariniflexile</taxon>
    </lineage>
</organism>
<name>A0A4R1RAN1_9FLAO</name>
<dbReference type="RefSeq" id="WP_132219379.1">
    <property type="nucleotide sequence ID" value="NZ_OX156936.1"/>
</dbReference>
<comment type="caution">
    <text evidence="1">The sequence shown here is derived from an EMBL/GenBank/DDBJ whole genome shotgun (WGS) entry which is preliminary data.</text>
</comment>
<dbReference type="SUPFAM" id="SSF53448">
    <property type="entry name" value="Nucleotide-diphospho-sugar transferases"/>
    <property type="match status" value="1"/>
</dbReference>
<keyword evidence="2" id="KW-1185">Reference proteome</keyword>
<accession>A0A4R1RAN1</accession>
<dbReference type="Gene3D" id="3.90.550.10">
    <property type="entry name" value="Spore Coat Polysaccharide Biosynthesis Protein SpsA, Chain A"/>
    <property type="match status" value="1"/>
</dbReference>
<proteinExistence type="predicted"/>
<reference evidence="1 2" key="1">
    <citation type="submission" date="2019-03" db="EMBL/GenBank/DDBJ databases">
        <title>Genomic Encyclopedia of Type Strains, Phase IV (KMG-IV): sequencing the most valuable type-strain genomes for metagenomic binning, comparative biology and taxonomic classification.</title>
        <authorList>
            <person name="Goeker M."/>
        </authorList>
    </citation>
    <scope>NUCLEOTIDE SEQUENCE [LARGE SCALE GENOMIC DNA]</scope>
    <source>
        <strain evidence="1 2">DSM 18792</strain>
    </source>
</reference>
<evidence type="ECO:0000313" key="1">
    <source>
        <dbReference type="EMBL" id="TCL62660.1"/>
    </source>
</evidence>
<dbReference type="EMBL" id="SLUP01000012">
    <property type="protein sequence ID" value="TCL62660.1"/>
    <property type="molecule type" value="Genomic_DNA"/>
</dbReference>
<dbReference type="PANTHER" id="PTHR36529">
    <property type="entry name" value="SLL1095 PROTEIN"/>
    <property type="match status" value="1"/>
</dbReference>
<dbReference type="AlphaFoldDB" id="A0A4R1RAN1"/>